<evidence type="ECO:0000313" key="2">
    <source>
        <dbReference type="Proteomes" id="UP000598120"/>
    </source>
</evidence>
<keyword evidence="2" id="KW-1185">Reference proteome</keyword>
<comment type="caution">
    <text evidence="1">The sequence shown here is derived from an EMBL/GenBank/DDBJ whole genome shotgun (WGS) entry which is preliminary data.</text>
</comment>
<evidence type="ECO:0000313" key="1">
    <source>
        <dbReference type="EMBL" id="GFZ88409.1"/>
    </source>
</evidence>
<reference evidence="1 2" key="1">
    <citation type="journal article" date="2014" name="Int. J. Syst. Evol. Microbiol.">
        <title>Complete genome sequence of Corynebacterium casei LMG S-19264T (=DSM 44701T), isolated from a smear-ripened cheese.</title>
        <authorList>
            <consortium name="US DOE Joint Genome Institute (JGI-PGF)"/>
            <person name="Walter F."/>
            <person name="Albersmeier A."/>
            <person name="Kalinowski J."/>
            <person name="Ruckert C."/>
        </authorList>
    </citation>
    <scope>NUCLEOTIDE SEQUENCE [LARGE SCALE GENOMIC DNA]</scope>
    <source>
        <strain evidence="1 2">CGMCC 1.15295</strain>
    </source>
</reference>
<dbReference type="AlphaFoldDB" id="A0A8J2TUR0"/>
<sequence length="191" mass="21837">MRNLILLFIFTITLISCNNDDSQIDKNTTNSVVLLKVDFLNSTFEGGKEIVFPETNTFTITHTYHPPGDFGSVQLYYQELNQLLFDGDIIWMGLGDVSYPSTIDLPETFTTVNSNLPLPNLNQFKKVMYDEFAYYPDTIDYSSIWNSISNLEIVNNYLNSNPNGKINLFLYTPSVGIGNPADWDWYIILKN</sequence>
<dbReference type="RefSeq" id="WP_188606226.1">
    <property type="nucleotide sequence ID" value="NZ_BMIC01000003.1"/>
</dbReference>
<dbReference type="PROSITE" id="PS51257">
    <property type="entry name" value="PROKAR_LIPOPROTEIN"/>
    <property type="match status" value="1"/>
</dbReference>
<dbReference type="EMBL" id="BMIC01000003">
    <property type="protein sequence ID" value="GFZ88409.1"/>
    <property type="molecule type" value="Genomic_DNA"/>
</dbReference>
<accession>A0A8J2TUR0</accession>
<dbReference type="Proteomes" id="UP000598120">
    <property type="component" value="Unassembled WGS sequence"/>
</dbReference>
<gene>
    <name evidence="1" type="ORF">GCM10011531_19970</name>
</gene>
<organism evidence="1 2">
    <name type="scientific">Aquaticitalea lipolytica</name>
    <dbReference type="NCBI Taxonomy" id="1247562"/>
    <lineage>
        <taxon>Bacteria</taxon>
        <taxon>Pseudomonadati</taxon>
        <taxon>Bacteroidota</taxon>
        <taxon>Flavobacteriia</taxon>
        <taxon>Flavobacteriales</taxon>
        <taxon>Flavobacteriaceae</taxon>
        <taxon>Aquaticitalea</taxon>
    </lineage>
</organism>
<name>A0A8J2TUR0_9FLAO</name>
<protein>
    <submittedName>
        <fullName evidence="1">Uncharacterized protein</fullName>
    </submittedName>
</protein>
<proteinExistence type="predicted"/>